<dbReference type="EMBL" id="MU393421">
    <property type="protein sequence ID" value="KAI4871025.1"/>
    <property type="molecule type" value="Genomic_DNA"/>
</dbReference>
<evidence type="ECO:0000313" key="1">
    <source>
        <dbReference type="EMBL" id="KAI4871025.1"/>
    </source>
</evidence>
<reference evidence="1 2" key="1">
    <citation type="journal article" date="2022" name="New Phytol.">
        <title>Ecological generalism drives hyperdiversity of secondary metabolite gene clusters in xylarialean endophytes.</title>
        <authorList>
            <person name="Franco M.E.E."/>
            <person name="Wisecaver J.H."/>
            <person name="Arnold A.E."/>
            <person name="Ju Y.M."/>
            <person name="Slot J.C."/>
            <person name="Ahrendt S."/>
            <person name="Moore L.P."/>
            <person name="Eastman K.E."/>
            <person name="Scott K."/>
            <person name="Konkel Z."/>
            <person name="Mondo S.J."/>
            <person name="Kuo A."/>
            <person name="Hayes R.D."/>
            <person name="Haridas S."/>
            <person name="Andreopoulos B."/>
            <person name="Riley R."/>
            <person name="LaButti K."/>
            <person name="Pangilinan J."/>
            <person name="Lipzen A."/>
            <person name="Amirebrahimi M."/>
            <person name="Yan J."/>
            <person name="Adam C."/>
            <person name="Keymanesh K."/>
            <person name="Ng V."/>
            <person name="Louie K."/>
            <person name="Northen T."/>
            <person name="Drula E."/>
            <person name="Henrissat B."/>
            <person name="Hsieh H.M."/>
            <person name="Youens-Clark K."/>
            <person name="Lutzoni F."/>
            <person name="Miadlikowska J."/>
            <person name="Eastwood D.C."/>
            <person name="Hamelin R.C."/>
            <person name="Grigoriev I.V."/>
            <person name="U'Ren J.M."/>
        </authorList>
    </citation>
    <scope>NUCLEOTIDE SEQUENCE [LARGE SCALE GENOMIC DNA]</scope>
    <source>
        <strain evidence="1 2">CBS 119005</strain>
    </source>
</reference>
<name>A0ACB9ZKF0_9PEZI</name>
<organism evidence="1 2">
    <name type="scientific">Hypoxylon rubiginosum</name>
    <dbReference type="NCBI Taxonomy" id="110542"/>
    <lineage>
        <taxon>Eukaryota</taxon>
        <taxon>Fungi</taxon>
        <taxon>Dikarya</taxon>
        <taxon>Ascomycota</taxon>
        <taxon>Pezizomycotina</taxon>
        <taxon>Sordariomycetes</taxon>
        <taxon>Xylariomycetidae</taxon>
        <taxon>Xylariales</taxon>
        <taxon>Hypoxylaceae</taxon>
        <taxon>Hypoxylon</taxon>
    </lineage>
</organism>
<accession>A0ACB9ZKF0</accession>
<keyword evidence="2" id="KW-1185">Reference proteome</keyword>
<gene>
    <name evidence="1" type="ORF">F4820DRAFT_1257</name>
</gene>
<dbReference type="Proteomes" id="UP001497700">
    <property type="component" value="Unassembled WGS sequence"/>
</dbReference>
<evidence type="ECO:0000313" key="2">
    <source>
        <dbReference type="Proteomes" id="UP001497700"/>
    </source>
</evidence>
<proteinExistence type="predicted"/>
<sequence>MCIISKESTSNSSGFSTLVFTQHTTPVPRLDKPDDLNSQPFNINLRTPLGTPSRFLAFSAGELEKFPSNAQRELENCRNRGFRVRHATRANGIGVTAWEFGDFRGTPREAPRCLGEHIFALVFYQCFHSGVIPCDGPKCRARKASLAASAPPCEWPALRDFILTLLSCWVPVSELEVIWDQICYDTVAKRLELPKICCLDLRGVLELCTWALRLAFGDKHSIHGTLASMSGGVDSPAHLKQILKNDYETSAMRSTSRCREYGICPNRLWNVSLQGEKGPADIPLLAEMAFNTPFLNSMDKHIYCTDQHCLQATHPSTWVDQVHKCKESYCEDEVRFPPELLNEAFAKAGNINNSSPWFNTAWHIPNKNSDHLGRFLGLFKSRAKQSLCDSRDRSYMAISHVWADGTGVGKKPSRVNGCLYQYFVSIAIRLGCSGLWWDAVSIPTDREARTAAINAMLRNYAKAKVTLVHDEDLVHFPWREDGTPAVALVLSTWFTRSWTAAELWASRNHPVKVLFGNPEDPSGPPLIKDLDEDILAWDLKDWLRPVDSNIRRKVRRTLDPTGEIPLPGHFIASDIIRRYRTRDLFKGTHDNISNSLSHFLTALRSRTTSWPRDRMISAGLICLPPVKFESTMSTPQITRQILSQMDIIPVTSLFHSEIPVASAGGWDWCPQSIYDFGHYFLSSAPDYLCKVTEDGRMQADFTAWEISPGDDIVPCGLHPAQAARVSTALSDRSTCLLLTVPPLQERHLYILFQPIHVGERRVSGHWVACVHLRSPEIRVVLSKYEAADKNLTARRSIVYCTFEFGNNVNKAGVPLPATDIETTVLAVNGIRQSKFDGEKQKQRWYMPADVEDRHNRTKWLPQPVQIYDFDVDPAIEHTSYKKPQAVHPSTTMVFRLDTSESEVTISFLYSLNSVVKMQVKRGYVLLAWSFPGEINNTLCESPQRMIFRSVFRIVPEIGDRAGRYAISLGRDAFEQLIKPEIEFGSNRENTLERAFIHTCTACGVCEVCLGGKEAVRGTR</sequence>
<comment type="caution">
    <text evidence="1">The sequence shown here is derived from an EMBL/GenBank/DDBJ whole genome shotgun (WGS) entry which is preliminary data.</text>
</comment>
<protein>
    <submittedName>
        <fullName evidence="1">Uncharacterized protein</fullName>
    </submittedName>
</protein>